<comment type="caution">
    <text evidence="1">The sequence shown here is derived from an EMBL/GenBank/DDBJ whole genome shotgun (WGS) entry which is preliminary data.</text>
</comment>
<evidence type="ECO:0000313" key="1">
    <source>
        <dbReference type="EMBL" id="CAG8512340.1"/>
    </source>
</evidence>
<name>A0A9N9A051_9GLOM</name>
<evidence type="ECO:0000313" key="2">
    <source>
        <dbReference type="Proteomes" id="UP000789396"/>
    </source>
</evidence>
<dbReference type="Proteomes" id="UP000789396">
    <property type="component" value="Unassembled WGS sequence"/>
</dbReference>
<proteinExistence type="predicted"/>
<dbReference type="EMBL" id="CAJVPZ010002413">
    <property type="protein sequence ID" value="CAG8512340.1"/>
    <property type="molecule type" value="Genomic_DNA"/>
</dbReference>
<organism evidence="1 2">
    <name type="scientific">Racocetra fulgida</name>
    <dbReference type="NCBI Taxonomy" id="60492"/>
    <lineage>
        <taxon>Eukaryota</taxon>
        <taxon>Fungi</taxon>
        <taxon>Fungi incertae sedis</taxon>
        <taxon>Mucoromycota</taxon>
        <taxon>Glomeromycotina</taxon>
        <taxon>Glomeromycetes</taxon>
        <taxon>Diversisporales</taxon>
        <taxon>Gigasporaceae</taxon>
        <taxon>Racocetra</taxon>
    </lineage>
</organism>
<reference evidence="1" key="1">
    <citation type="submission" date="2021-06" db="EMBL/GenBank/DDBJ databases">
        <authorList>
            <person name="Kallberg Y."/>
            <person name="Tangrot J."/>
            <person name="Rosling A."/>
        </authorList>
    </citation>
    <scope>NUCLEOTIDE SEQUENCE</scope>
    <source>
        <strain evidence="1">IN212</strain>
    </source>
</reference>
<protein>
    <submittedName>
        <fullName evidence="1">34_t:CDS:1</fullName>
    </submittedName>
</protein>
<dbReference type="OrthoDB" id="10592189at2759"/>
<feature type="non-terminal residue" evidence="1">
    <location>
        <position position="1"/>
    </location>
</feature>
<accession>A0A9N9A051</accession>
<dbReference type="AlphaFoldDB" id="A0A9N9A051"/>
<gene>
    <name evidence="1" type="ORF">RFULGI_LOCUS2957</name>
</gene>
<keyword evidence="2" id="KW-1185">Reference proteome</keyword>
<sequence>EDTEAVYKKDENLYQSNTTKNAFLFCNKRSDDFIIDQIEGSEINLNIVMSNVRLGDSEEIVETDLKTLRIEDEKIYNIAEETDCMQFKEAVELRKRYKEFKLSLKKEHSNIENTSLSIYNNPYRLSDEIEEILKKIKLSSNKEVIKNMQVVKQEVVKKIVNKEAVQKQAHTVQGETN</sequence>